<evidence type="ECO:0000313" key="3">
    <source>
        <dbReference type="Proteomes" id="UP000253961"/>
    </source>
</evidence>
<accession>A0A369PXV3</accession>
<protein>
    <submittedName>
        <fullName evidence="2">Glycosyltransferase</fullName>
    </submittedName>
</protein>
<dbReference type="SUPFAM" id="SSF53448">
    <property type="entry name" value="Nucleotide-diphospho-sugar transferases"/>
    <property type="match status" value="1"/>
</dbReference>
<dbReference type="InterPro" id="IPR001173">
    <property type="entry name" value="Glyco_trans_2-like"/>
</dbReference>
<keyword evidence="2" id="KW-0808">Transferase</keyword>
<dbReference type="Pfam" id="PF00535">
    <property type="entry name" value="Glycos_transf_2"/>
    <property type="match status" value="1"/>
</dbReference>
<dbReference type="Proteomes" id="UP000253961">
    <property type="component" value="Unassembled WGS sequence"/>
</dbReference>
<dbReference type="EMBL" id="QPKV01000006">
    <property type="protein sequence ID" value="RDC55817.1"/>
    <property type="molecule type" value="Genomic_DNA"/>
</dbReference>
<evidence type="ECO:0000259" key="1">
    <source>
        <dbReference type="Pfam" id="PF00535"/>
    </source>
</evidence>
<dbReference type="InterPro" id="IPR029044">
    <property type="entry name" value="Nucleotide-diphossugar_trans"/>
</dbReference>
<keyword evidence="3" id="KW-1185">Reference proteome</keyword>
<feature type="domain" description="Glycosyltransferase 2-like" evidence="1">
    <location>
        <begin position="12"/>
        <end position="177"/>
    </location>
</feature>
<organism evidence="2 3">
    <name type="scientific">Pedobacter chinensis</name>
    <dbReference type="NCBI Taxonomy" id="2282421"/>
    <lineage>
        <taxon>Bacteria</taxon>
        <taxon>Pseudomonadati</taxon>
        <taxon>Bacteroidota</taxon>
        <taxon>Sphingobacteriia</taxon>
        <taxon>Sphingobacteriales</taxon>
        <taxon>Sphingobacteriaceae</taxon>
        <taxon>Pedobacter</taxon>
    </lineage>
</organism>
<dbReference type="AlphaFoldDB" id="A0A369PXV3"/>
<evidence type="ECO:0000313" key="2">
    <source>
        <dbReference type="EMBL" id="RDC55817.1"/>
    </source>
</evidence>
<proteinExistence type="predicted"/>
<reference evidence="2 3" key="1">
    <citation type="submission" date="2018-07" db="EMBL/GenBank/DDBJ databases">
        <title>Pedobacter sp. nov., isolated from soil.</title>
        <authorList>
            <person name="Zhou L.Y."/>
            <person name="Du Z.J."/>
        </authorList>
    </citation>
    <scope>NUCLEOTIDE SEQUENCE [LARGE SCALE GENOMIC DNA]</scope>
    <source>
        <strain evidence="2 3">JDX94</strain>
    </source>
</reference>
<dbReference type="PANTHER" id="PTHR22916:SF3">
    <property type="entry name" value="UDP-GLCNAC:BETAGAL BETA-1,3-N-ACETYLGLUCOSAMINYLTRANSFERASE-LIKE PROTEIN 1"/>
    <property type="match status" value="1"/>
</dbReference>
<dbReference type="OrthoDB" id="9815829at2"/>
<name>A0A369PXV3_9SPHI</name>
<dbReference type="Gene3D" id="3.90.550.10">
    <property type="entry name" value="Spore Coat Polysaccharide Biosynthesis Protein SpsA, Chain A"/>
    <property type="match status" value="1"/>
</dbReference>
<comment type="caution">
    <text evidence="2">The sequence shown here is derived from an EMBL/GenBank/DDBJ whole genome shotgun (WGS) entry which is preliminary data.</text>
</comment>
<dbReference type="PANTHER" id="PTHR22916">
    <property type="entry name" value="GLYCOSYLTRANSFERASE"/>
    <property type="match status" value="1"/>
</dbReference>
<gene>
    <name evidence="2" type="ORF">DU508_16275</name>
</gene>
<dbReference type="GO" id="GO:0016758">
    <property type="term" value="F:hexosyltransferase activity"/>
    <property type="evidence" value="ECO:0007669"/>
    <property type="project" value="UniProtKB-ARBA"/>
</dbReference>
<dbReference type="RefSeq" id="WP_115403853.1">
    <property type="nucleotide sequence ID" value="NZ_QPKV01000006.1"/>
</dbReference>
<sequence>MIIEEHSQPMVSIWMITYNHEKFIRQCLESVLAQETNFSYEIIIGEDCSTDRTRAIVQEFEALYPQIVKPIYQESNVGAYKNAYHYCYPALKGKYIACLEADDYWIDRQKLQKQVDALQHDPTAVACFTQVKVLIDNEDHFEEHWSSRLPLKNRYDVEDILKTFNITTCTLLFRNIYPQLPYDPLAFPTGDVSLSAFLLLKGDAIFINEPTAVYRVHHGGIYSPHNLENKNLVFVKIFTQLLKEPLFAAHRQLIKRLLADRAYQALCFEIKKANPENKKIDTYHHLALSQMHFGNLYYPLKTMLRKYLYLLTGKSFGRSMD</sequence>